<feature type="region of interest" description="Disordered" evidence="1">
    <location>
        <begin position="145"/>
        <end position="165"/>
    </location>
</feature>
<dbReference type="PROSITE" id="PS51819">
    <property type="entry name" value="VOC"/>
    <property type="match status" value="1"/>
</dbReference>
<gene>
    <name evidence="3" type="ORF">HW561_16660</name>
</gene>
<dbReference type="InterPro" id="IPR037523">
    <property type="entry name" value="VOC_core"/>
</dbReference>
<dbReference type="InterPro" id="IPR004360">
    <property type="entry name" value="Glyas_Fos-R_dOase_dom"/>
</dbReference>
<evidence type="ECO:0000313" key="4">
    <source>
        <dbReference type="Proteomes" id="UP000630805"/>
    </source>
</evidence>
<dbReference type="PANTHER" id="PTHR34109:SF1">
    <property type="entry name" value="VOC DOMAIN-CONTAINING PROTEIN"/>
    <property type="match status" value="1"/>
</dbReference>
<sequence>MKKPAIRPRGYTTVTASLAVLDVAEMLKFLENAFDAEVKVQDTAEAPGFASVKLGNAMVFITNGWAAHGHVPPAPAAASAVSLHLYVEDVTASVEQAVSAGATVISNPQDTFWGERTAALADPFGHRWTVAERVEVMSKEEIAARSAAAVTDSETSEPVDATGNS</sequence>
<reference evidence="3 4" key="1">
    <citation type="submission" date="2020-06" db="EMBL/GenBank/DDBJ databases">
        <authorList>
            <person name="Cao W.R."/>
        </authorList>
    </citation>
    <scope>NUCLEOTIDE SEQUENCE [LARGE SCALE GENOMIC DNA]</scope>
    <source>
        <strain evidence="3 4">B1Z28</strain>
    </source>
</reference>
<dbReference type="Gene3D" id="3.10.180.10">
    <property type="entry name" value="2,3-Dihydroxybiphenyl 1,2-Dioxygenase, domain 1"/>
    <property type="match status" value="1"/>
</dbReference>
<dbReference type="Proteomes" id="UP000630805">
    <property type="component" value="Unassembled WGS sequence"/>
</dbReference>
<keyword evidence="4" id="KW-1185">Reference proteome</keyword>
<accession>A0ABX2PTD3</accession>
<name>A0ABX2PTD3_9RHOB</name>
<comment type="caution">
    <text evidence="3">The sequence shown here is derived from an EMBL/GenBank/DDBJ whole genome shotgun (WGS) entry which is preliminary data.</text>
</comment>
<dbReference type="RefSeq" id="WP_176866499.1">
    <property type="nucleotide sequence ID" value="NZ_JABXWT010000011.1"/>
</dbReference>
<proteinExistence type="predicted"/>
<dbReference type="EMBL" id="JABXWT010000011">
    <property type="protein sequence ID" value="NVO57429.1"/>
    <property type="molecule type" value="Genomic_DNA"/>
</dbReference>
<evidence type="ECO:0000259" key="2">
    <source>
        <dbReference type="PROSITE" id="PS51819"/>
    </source>
</evidence>
<organism evidence="3 4">
    <name type="scientific">Ruegeria haliotis</name>
    <dbReference type="NCBI Taxonomy" id="2747601"/>
    <lineage>
        <taxon>Bacteria</taxon>
        <taxon>Pseudomonadati</taxon>
        <taxon>Pseudomonadota</taxon>
        <taxon>Alphaproteobacteria</taxon>
        <taxon>Rhodobacterales</taxon>
        <taxon>Roseobacteraceae</taxon>
        <taxon>Ruegeria</taxon>
    </lineage>
</organism>
<dbReference type="Pfam" id="PF00903">
    <property type="entry name" value="Glyoxalase"/>
    <property type="match status" value="1"/>
</dbReference>
<dbReference type="SUPFAM" id="SSF54593">
    <property type="entry name" value="Glyoxalase/Bleomycin resistance protein/Dihydroxybiphenyl dioxygenase"/>
    <property type="match status" value="1"/>
</dbReference>
<evidence type="ECO:0000313" key="3">
    <source>
        <dbReference type="EMBL" id="NVO57429.1"/>
    </source>
</evidence>
<protein>
    <submittedName>
        <fullName evidence="3">VOC family protein</fullName>
    </submittedName>
</protein>
<feature type="domain" description="VOC" evidence="2">
    <location>
        <begin position="10"/>
        <end position="133"/>
    </location>
</feature>
<dbReference type="InterPro" id="IPR029068">
    <property type="entry name" value="Glyas_Bleomycin-R_OHBP_Dase"/>
</dbReference>
<dbReference type="PANTHER" id="PTHR34109">
    <property type="entry name" value="BNAUNNG04460D PROTEIN-RELATED"/>
    <property type="match status" value="1"/>
</dbReference>
<evidence type="ECO:0000256" key="1">
    <source>
        <dbReference type="SAM" id="MobiDB-lite"/>
    </source>
</evidence>